<dbReference type="PIRSF" id="PIRSF000858">
    <property type="entry name" value="SCOT-t"/>
    <property type="match status" value="1"/>
</dbReference>
<organism evidence="9 10">
    <name type="scientific">Danionella cerebrum</name>
    <dbReference type="NCBI Taxonomy" id="2873325"/>
    <lineage>
        <taxon>Eukaryota</taxon>
        <taxon>Metazoa</taxon>
        <taxon>Chordata</taxon>
        <taxon>Craniata</taxon>
        <taxon>Vertebrata</taxon>
        <taxon>Euteleostomi</taxon>
        <taxon>Actinopterygii</taxon>
        <taxon>Neopterygii</taxon>
        <taxon>Teleostei</taxon>
        <taxon>Ostariophysi</taxon>
        <taxon>Cypriniformes</taxon>
        <taxon>Danionidae</taxon>
        <taxon>Danioninae</taxon>
        <taxon>Danionella</taxon>
    </lineage>
</organism>
<dbReference type="STRING" id="623744.A0A553R0U6"/>
<dbReference type="GO" id="GO:0046952">
    <property type="term" value="P:ketone body catabolic process"/>
    <property type="evidence" value="ECO:0007669"/>
    <property type="project" value="InterPro"/>
</dbReference>
<comment type="catalytic activity">
    <reaction evidence="7">
        <text>a 3-oxo acid + succinyl-CoA = a 3-oxoacyl-CoA + succinate</text>
        <dbReference type="Rhea" id="RHEA:24564"/>
        <dbReference type="ChEBI" id="CHEBI:30031"/>
        <dbReference type="ChEBI" id="CHEBI:35973"/>
        <dbReference type="ChEBI" id="CHEBI:57292"/>
        <dbReference type="ChEBI" id="CHEBI:90726"/>
        <dbReference type="EC" id="2.8.3.5"/>
    </reaction>
</comment>
<dbReference type="Gene3D" id="3.40.1080.10">
    <property type="entry name" value="Glutaconate Coenzyme A-transferase"/>
    <property type="match status" value="2"/>
</dbReference>
<dbReference type="EC" id="2.8.3.5" evidence="7"/>
<dbReference type="OrthoDB" id="1933379at2759"/>
<evidence type="ECO:0000256" key="6">
    <source>
        <dbReference type="ARBA" id="ARBA00023128"/>
    </source>
</evidence>
<comment type="pathway">
    <text evidence="2 7">Ketone metabolism; succinyl-CoA degradation; acetoacetyl-CoA from succinyl-CoA: step 1/1.</text>
</comment>
<protein>
    <recommendedName>
        <fullName evidence="7">Succinyl-CoA:3-ketoacid-coenzyme A transferase</fullName>
        <ecNumber evidence="7">2.8.3.5</ecNumber>
    </recommendedName>
</protein>
<evidence type="ECO:0000256" key="7">
    <source>
        <dbReference type="PIRNR" id="PIRNR000858"/>
    </source>
</evidence>
<gene>
    <name evidence="9" type="ORF">DNTS_035347</name>
</gene>
<evidence type="ECO:0000313" key="10">
    <source>
        <dbReference type="Proteomes" id="UP000316079"/>
    </source>
</evidence>
<dbReference type="InterPro" id="IPR037171">
    <property type="entry name" value="NagB/RpiA_transferase-like"/>
</dbReference>
<comment type="subcellular location">
    <subcellularLocation>
        <location evidence="1">Mitochondrion</location>
    </subcellularLocation>
</comment>
<evidence type="ECO:0000313" key="9">
    <source>
        <dbReference type="EMBL" id="TRY95809.1"/>
    </source>
</evidence>
<keyword evidence="4 7" id="KW-0808">Transferase</keyword>
<dbReference type="FunFam" id="3.40.1080.10:FF:000002">
    <property type="entry name" value="Succinyl-CoA:3-ketoacid-coenzyme A transferase, mitochondrial"/>
    <property type="match status" value="1"/>
</dbReference>
<reference evidence="9 10" key="1">
    <citation type="journal article" date="2019" name="Sci. Data">
        <title>Hybrid genome assembly and annotation of Danionella translucida.</title>
        <authorList>
            <person name="Kadobianskyi M."/>
            <person name="Schulze L."/>
            <person name="Schuelke M."/>
            <person name="Judkewitz B."/>
        </authorList>
    </citation>
    <scope>NUCLEOTIDE SEQUENCE [LARGE SCALE GENOMIC DNA]</scope>
    <source>
        <strain evidence="9 10">Bolton</strain>
    </source>
</reference>
<dbReference type="PANTHER" id="PTHR13707:SF23">
    <property type="entry name" value="SUCCINYL-COA:3-KETOACID-COENZYME A TRANSFERASE"/>
    <property type="match status" value="1"/>
</dbReference>
<comment type="similarity">
    <text evidence="3 7">Belongs to the 3-oxoacid CoA-transferase family.</text>
</comment>
<keyword evidence="10" id="KW-1185">Reference proteome</keyword>
<accession>A0A553R0U6</accession>
<keyword evidence="5" id="KW-0809">Transit peptide</keyword>
<feature type="active site" description="5-glutamyl coenzyme A thioester intermediate" evidence="8">
    <location>
        <position position="359"/>
    </location>
</feature>
<dbReference type="Pfam" id="PF01144">
    <property type="entry name" value="CoA_trans"/>
    <property type="match status" value="3"/>
</dbReference>
<keyword evidence="6 7" id="KW-0496">Mitochondrion</keyword>
<dbReference type="InterPro" id="IPR014388">
    <property type="entry name" value="3-oxoacid_CoA-transferase"/>
</dbReference>
<dbReference type="InterPro" id="IPR012792">
    <property type="entry name" value="3-oxoacid_CoA-transf_A"/>
</dbReference>
<dbReference type="GO" id="GO:0005739">
    <property type="term" value="C:mitochondrion"/>
    <property type="evidence" value="ECO:0007669"/>
    <property type="project" value="UniProtKB-SubCell"/>
</dbReference>
<dbReference type="SMART" id="SM00882">
    <property type="entry name" value="CoA_trans"/>
    <property type="match status" value="2"/>
</dbReference>
<evidence type="ECO:0000256" key="5">
    <source>
        <dbReference type="ARBA" id="ARBA00022946"/>
    </source>
</evidence>
<sequence>MIRLKFADMASLKALSRAENVLTRSVAATIKTNLLRFSIPKTCGCYFSTSSQRAGQFYSDPLEAVKDIPNGSTILVGGFGLCGIPENLINSLLKTGVKSLTAVSNNAGVDDFGLGLLLRTKQIRRMISSYVGENVEFERQYLCGELEVELTPQGTLAERIRAGGAGVPAFFTATGYGTLIQEGGSPIKYNTDGSIAIASEPREVREFNGRNYIMEKAITGDFALIKAWKADKAGNVIFRKTARNFNQPMCKAAKTTIVEVEEIVDVGTFKAEDIHVPSIYVHRIVKGDHYEKRIERRTVKKAQSENPKPKKDADIVRERIIRRAALEFEDGMYANLGIGIPMLASNFIKPDITVHLQSENGILGLGPYPTEDAVDADLINAGKETVTVLPGAAYFSSDDSFAMIRGGHVNLTMLGAMQGKMVKGMGGAMDLVASAGTKVVVTMEHSAKGGKHKIMDKCNLPLTGKQCVDRIITEKAVFDVDKDKGLTLIEVWEGLTADDIKKCTGTDFEVSPDLKPMQQI</sequence>
<dbReference type="SUPFAM" id="SSF100950">
    <property type="entry name" value="NagB/RpiA/CoA transferase-like"/>
    <property type="match status" value="2"/>
</dbReference>
<evidence type="ECO:0000256" key="4">
    <source>
        <dbReference type="ARBA" id="ARBA00022679"/>
    </source>
</evidence>
<dbReference type="NCBIfam" id="TIGR02429">
    <property type="entry name" value="pcaI_scoA_fam"/>
    <property type="match status" value="1"/>
</dbReference>
<evidence type="ECO:0000256" key="8">
    <source>
        <dbReference type="PIRSR" id="PIRSR000858-1"/>
    </source>
</evidence>
<dbReference type="UniPathway" id="UPA00929">
    <property type="reaction ID" value="UER00894"/>
</dbReference>
<comment type="caution">
    <text evidence="9">The sequence shown here is derived from an EMBL/GenBank/DDBJ whole genome shotgun (WGS) entry which is preliminary data.</text>
</comment>
<dbReference type="InterPro" id="IPR004164">
    <property type="entry name" value="CoA_transf_AS"/>
</dbReference>
<dbReference type="Proteomes" id="UP000316079">
    <property type="component" value="Unassembled WGS sequence"/>
</dbReference>
<evidence type="ECO:0000256" key="1">
    <source>
        <dbReference type="ARBA" id="ARBA00004173"/>
    </source>
</evidence>
<evidence type="ECO:0000256" key="3">
    <source>
        <dbReference type="ARBA" id="ARBA00007154"/>
    </source>
</evidence>
<dbReference type="PROSITE" id="PS01273">
    <property type="entry name" value="COA_TRANSF_1"/>
    <property type="match status" value="1"/>
</dbReference>
<evidence type="ECO:0000256" key="2">
    <source>
        <dbReference type="ARBA" id="ARBA00004753"/>
    </source>
</evidence>
<dbReference type="PANTHER" id="PTHR13707">
    <property type="entry name" value="KETOACID-COENZYME A TRANSFERASE"/>
    <property type="match status" value="1"/>
</dbReference>
<proteinExistence type="inferred from homology"/>
<dbReference type="InterPro" id="IPR004165">
    <property type="entry name" value="CoA_trans_fam_I"/>
</dbReference>
<dbReference type="GO" id="GO:0008260">
    <property type="term" value="F:succinyl-CoA:3-oxo-acid CoA-transferase activity"/>
    <property type="evidence" value="ECO:0007669"/>
    <property type="project" value="UniProtKB-EC"/>
</dbReference>
<name>A0A553R0U6_9TELE</name>
<comment type="function">
    <text evidence="7">Key enzyme for ketone body catabolism. Transfers the CoA moiety from succinate to acetoacetate. Formation of the enzyme-CoA intermediate proceeds via an unstable anhydride species formed between the carboxylate groups of the enzyme and substrate.</text>
</comment>
<dbReference type="AlphaFoldDB" id="A0A553R0U6"/>
<dbReference type="InterPro" id="IPR004163">
    <property type="entry name" value="CoA_transf_BS"/>
</dbReference>
<dbReference type="EMBL" id="SRMA01025342">
    <property type="protein sequence ID" value="TRY95809.1"/>
    <property type="molecule type" value="Genomic_DNA"/>
</dbReference>
<dbReference type="PROSITE" id="PS01274">
    <property type="entry name" value="COA_TRANSF_2"/>
    <property type="match status" value="1"/>
</dbReference>